<dbReference type="KEGG" id="dno:DNO_0693"/>
<feature type="active site" evidence="7">
    <location>
        <position position="192"/>
    </location>
</feature>
<feature type="active site" evidence="7">
    <location>
        <position position="137"/>
    </location>
</feature>
<dbReference type="STRING" id="246195.DNO_0693"/>
<dbReference type="SUPFAM" id="SSF51306">
    <property type="entry name" value="LexA/Signal peptidase"/>
    <property type="match status" value="1"/>
</dbReference>
<dbReference type="MEROPS" id="S26.001"/>
<comment type="subcellular location">
    <subcellularLocation>
        <location evidence="9">Membrane</location>
        <topology evidence="9">Multi-pass membrane protein</topology>
    </subcellularLocation>
</comment>
<evidence type="ECO:0000256" key="8">
    <source>
        <dbReference type="RuleBase" id="RU003993"/>
    </source>
</evidence>
<name>A5EV52_DICNV</name>
<feature type="transmembrane region" description="Helical" evidence="8">
    <location>
        <begin position="6"/>
        <end position="25"/>
    </location>
</feature>
<dbReference type="OrthoDB" id="9815782at2"/>
<accession>A5EV52</accession>
<evidence type="ECO:0000313" key="11">
    <source>
        <dbReference type="EMBL" id="ABQ13125.1"/>
    </source>
</evidence>
<dbReference type="InterPro" id="IPR036286">
    <property type="entry name" value="LexA/Signal_pep-like_sf"/>
</dbReference>
<dbReference type="GO" id="GO:0009003">
    <property type="term" value="F:signal peptidase activity"/>
    <property type="evidence" value="ECO:0007669"/>
    <property type="project" value="UniProtKB-EC"/>
</dbReference>
<proteinExistence type="inferred from homology"/>
<dbReference type="InterPro" id="IPR019533">
    <property type="entry name" value="Peptidase_S26"/>
</dbReference>
<dbReference type="GO" id="GO:0004252">
    <property type="term" value="F:serine-type endopeptidase activity"/>
    <property type="evidence" value="ECO:0007669"/>
    <property type="project" value="InterPro"/>
</dbReference>
<comment type="catalytic activity">
    <reaction evidence="1 8">
        <text>Cleavage of hydrophobic, N-terminal signal or leader sequences from secreted and periplasmic proteins.</text>
        <dbReference type="EC" id="3.4.21.89"/>
    </reaction>
</comment>
<keyword evidence="6 8" id="KW-0378">Hydrolase</keyword>
<dbReference type="CDD" id="cd06530">
    <property type="entry name" value="S26_SPase_I"/>
    <property type="match status" value="1"/>
</dbReference>
<dbReference type="RefSeq" id="WP_012031026.1">
    <property type="nucleotide sequence ID" value="NC_009446.1"/>
</dbReference>
<evidence type="ECO:0000256" key="1">
    <source>
        <dbReference type="ARBA" id="ARBA00000677"/>
    </source>
</evidence>
<dbReference type="PANTHER" id="PTHR43390:SF1">
    <property type="entry name" value="CHLOROPLAST PROCESSING PEPTIDASE"/>
    <property type="match status" value="1"/>
</dbReference>
<dbReference type="PROSITE" id="PS00501">
    <property type="entry name" value="SPASE_I_1"/>
    <property type="match status" value="1"/>
</dbReference>
<dbReference type="PANTHER" id="PTHR43390">
    <property type="entry name" value="SIGNAL PEPTIDASE I"/>
    <property type="match status" value="1"/>
</dbReference>
<evidence type="ECO:0000313" key="12">
    <source>
        <dbReference type="Proteomes" id="UP000000248"/>
    </source>
</evidence>
<dbReference type="HOGENOM" id="CLU_028723_1_1_6"/>
<evidence type="ECO:0000256" key="2">
    <source>
        <dbReference type="ARBA" id="ARBA00009370"/>
    </source>
</evidence>
<feature type="domain" description="Peptidase S26" evidence="10">
    <location>
        <begin position="109"/>
        <end position="303"/>
    </location>
</feature>
<dbReference type="Gene3D" id="2.10.109.10">
    <property type="entry name" value="Umud Fragment, subunit A"/>
    <property type="match status" value="1"/>
</dbReference>
<dbReference type="PROSITE" id="PS00760">
    <property type="entry name" value="SPASE_I_2"/>
    <property type="match status" value="1"/>
</dbReference>
<dbReference type="AlphaFoldDB" id="A5EV52"/>
<evidence type="ECO:0000256" key="5">
    <source>
        <dbReference type="ARBA" id="ARBA00022670"/>
    </source>
</evidence>
<gene>
    <name evidence="11" type="primary">lepB</name>
    <name evidence="11" type="ordered locus">DNO_0693</name>
</gene>
<protein>
    <recommendedName>
        <fullName evidence="4 8">Signal peptidase I</fullName>
        <ecNumber evidence="3 8">3.4.21.89</ecNumber>
    </recommendedName>
</protein>
<evidence type="ECO:0000259" key="10">
    <source>
        <dbReference type="Pfam" id="PF10502"/>
    </source>
</evidence>
<sequence length="323" mass="37952">MNALMENFELILTAAVVVCFVFYLLDSKDRKVRNMLYRVFKRGNETDHDRNLYAARLAFVVDSDRSTRQKRRDIIQSAIKHINHRQPLSSDELYWAKHPVYPREKFREFFGGMFWILFIVWFVRSFLYEPFQIPSASMEPTLQTGDFILTEKFSYGFRLPVTHQKIFDVGAVKRGDVIVFRYPKNPKLNYIKRVVAVPGDHVRIKEGRLWVNGQAFSLNIQQTAVGHDDRASYNVFSEQMPDKKPHFIQFRQNARERIMLSGEFTVPDRAYFVMGDNRDNSQDSRFWGFVPEENLVGKALFIWLNRDCVTGKGFCRRIGSGIY</sequence>
<reference evidence="11 12" key="1">
    <citation type="journal article" date="2007" name="Nat. Biotechnol.">
        <title>Genome sequence and identification of candidate vaccine antigens from the animal pathogen Dichelobacter nodosus.</title>
        <authorList>
            <person name="Myers G.S."/>
            <person name="Parker D."/>
            <person name="Al-Hasani K."/>
            <person name="Kennan R.M."/>
            <person name="Seemann T."/>
            <person name="Ren Q."/>
            <person name="Badger J.H."/>
            <person name="Selengut J.D."/>
            <person name="Deboy R.T."/>
            <person name="Tettelin H."/>
            <person name="Boyce J.D."/>
            <person name="McCarl V.P."/>
            <person name="Han X."/>
            <person name="Nelson W.C."/>
            <person name="Madupu R."/>
            <person name="Mohamoud Y."/>
            <person name="Holley T."/>
            <person name="Fedorova N."/>
            <person name="Khouri H."/>
            <person name="Bottomley S.P."/>
            <person name="Whittington R.J."/>
            <person name="Adler B."/>
            <person name="Songer J.G."/>
            <person name="Rood J.I."/>
            <person name="Paulsen I.T."/>
        </authorList>
    </citation>
    <scope>NUCLEOTIDE SEQUENCE [LARGE SCALE GENOMIC DNA]</scope>
    <source>
        <strain evidence="11 12">VCS1703A</strain>
    </source>
</reference>
<evidence type="ECO:0000256" key="9">
    <source>
        <dbReference type="RuleBase" id="RU362042"/>
    </source>
</evidence>
<keyword evidence="5 8" id="KW-0645">Protease</keyword>
<evidence type="ECO:0000256" key="7">
    <source>
        <dbReference type="PIRSR" id="PIRSR600223-1"/>
    </source>
</evidence>
<keyword evidence="8" id="KW-1133">Transmembrane helix</keyword>
<dbReference type="InterPro" id="IPR000223">
    <property type="entry name" value="Pept_S26A_signal_pept_1"/>
</dbReference>
<dbReference type="GO" id="GO:0006465">
    <property type="term" value="P:signal peptide processing"/>
    <property type="evidence" value="ECO:0007669"/>
    <property type="project" value="InterPro"/>
</dbReference>
<keyword evidence="8" id="KW-0472">Membrane</keyword>
<dbReference type="InterPro" id="IPR019756">
    <property type="entry name" value="Pept_S26A_signal_pept_1_Ser-AS"/>
</dbReference>
<evidence type="ECO:0000256" key="3">
    <source>
        <dbReference type="ARBA" id="ARBA00013208"/>
    </source>
</evidence>
<dbReference type="PRINTS" id="PR00727">
    <property type="entry name" value="LEADERPTASE"/>
</dbReference>
<comment type="similarity">
    <text evidence="2 9">Belongs to the peptidase S26 family.</text>
</comment>
<keyword evidence="12" id="KW-1185">Reference proteome</keyword>
<organism evidence="11 12">
    <name type="scientific">Dichelobacter nodosus (strain VCS1703A)</name>
    <dbReference type="NCBI Taxonomy" id="246195"/>
    <lineage>
        <taxon>Bacteria</taxon>
        <taxon>Pseudomonadati</taxon>
        <taxon>Pseudomonadota</taxon>
        <taxon>Gammaproteobacteria</taxon>
        <taxon>Cardiobacteriales</taxon>
        <taxon>Cardiobacteriaceae</taxon>
        <taxon>Dichelobacter</taxon>
    </lineage>
</organism>
<dbReference type="eggNOG" id="COG0681">
    <property type="taxonomic scope" value="Bacteria"/>
</dbReference>
<dbReference type="EC" id="3.4.21.89" evidence="3 8"/>
<dbReference type="Proteomes" id="UP000000248">
    <property type="component" value="Chromosome"/>
</dbReference>
<feature type="transmembrane region" description="Helical" evidence="8">
    <location>
        <begin position="109"/>
        <end position="128"/>
    </location>
</feature>
<dbReference type="EMBL" id="CP000513">
    <property type="protein sequence ID" value="ABQ13125.1"/>
    <property type="molecule type" value="Genomic_DNA"/>
</dbReference>
<evidence type="ECO:0000256" key="4">
    <source>
        <dbReference type="ARBA" id="ARBA00019232"/>
    </source>
</evidence>
<dbReference type="InterPro" id="IPR019758">
    <property type="entry name" value="Pept_S26A_signal_pept_1_CS"/>
</dbReference>
<dbReference type="PROSITE" id="PS00761">
    <property type="entry name" value="SPASE_I_3"/>
    <property type="match status" value="1"/>
</dbReference>
<keyword evidence="8" id="KW-0812">Transmembrane</keyword>
<dbReference type="GO" id="GO:0016020">
    <property type="term" value="C:membrane"/>
    <property type="evidence" value="ECO:0007669"/>
    <property type="project" value="UniProtKB-SubCell"/>
</dbReference>
<dbReference type="Pfam" id="PF10502">
    <property type="entry name" value="Peptidase_S26"/>
    <property type="match status" value="1"/>
</dbReference>
<dbReference type="InterPro" id="IPR019757">
    <property type="entry name" value="Pept_S26A_signal_pept_1_Lys-AS"/>
</dbReference>
<evidence type="ECO:0000256" key="6">
    <source>
        <dbReference type="ARBA" id="ARBA00022801"/>
    </source>
</evidence>
<dbReference type="NCBIfam" id="TIGR02227">
    <property type="entry name" value="sigpep_I_bact"/>
    <property type="match status" value="1"/>
</dbReference>